<evidence type="ECO:0000256" key="1">
    <source>
        <dbReference type="SAM" id="MobiDB-lite"/>
    </source>
</evidence>
<name>A0AAE4R085_9ACTN</name>
<evidence type="ECO:0000259" key="2">
    <source>
        <dbReference type="Pfam" id="PF16289"/>
    </source>
</evidence>
<reference evidence="3" key="1">
    <citation type="submission" date="2023-10" db="EMBL/GenBank/DDBJ databases">
        <title>Development of a sustainable strategy for remediation of hydrocarbon-contaminated territories based on the waste exchange concept.</title>
        <authorList>
            <person name="Krivoruchko A."/>
        </authorList>
    </citation>
    <scope>NUCLEOTIDE SEQUENCE</scope>
    <source>
        <strain evidence="3">IEGM 1175</strain>
    </source>
</reference>
<proteinExistence type="predicted"/>
<evidence type="ECO:0000313" key="3">
    <source>
        <dbReference type="EMBL" id="MDV6299167.1"/>
    </source>
</evidence>
<feature type="domain" description="DUF4935" evidence="2">
    <location>
        <begin position="10"/>
        <end position="169"/>
    </location>
</feature>
<protein>
    <submittedName>
        <fullName evidence="3">PIN domain-containing protein</fullName>
    </submittedName>
</protein>
<dbReference type="RefSeq" id="WP_317469710.1">
    <property type="nucleotide sequence ID" value="NZ_JAWLKJ010000002.1"/>
</dbReference>
<gene>
    <name evidence="3" type="ORF">R3P82_08570</name>
</gene>
<accession>A0AAE4R085</accession>
<evidence type="ECO:0000313" key="4">
    <source>
        <dbReference type="Proteomes" id="UP001185873"/>
    </source>
</evidence>
<feature type="region of interest" description="Disordered" evidence="1">
    <location>
        <begin position="439"/>
        <end position="479"/>
    </location>
</feature>
<dbReference type="AlphaFoldDB" id="A0AAE4R085"/>
<organism evidence="3 4">
    <name type="scientific">Dietzia maris</name>
    <dbReference type="NCBI Taxonomy" id="37915"/>
    <lineage>
        <taxon>Bacteria</taxon>
        <taxon>Bacillati</taxon>
        <taxon>Actinomycetota</taxon>
        <taxon>Actinomycetes</taxon>
        <taxon>Mycobacteriales</taxon>
        <taxon>Dietziaceae</taxon>
        <taxon>Dietzia</taxon>
    </lineage>
</organism>
<feature type="compositionally biased region" description="Acidic residues" evidence="1">
    <location>
        <begin position="464"/>
        <end position="479"/>
    </location>
</feature>
<dbReference type="EMBL" id="JAWLKJ010000002">
    <property type="protein sequence ID" value="MDV6299167.1"/>
    <property type="molecule type" value="Genomic_DNA"/>
</dbReference>
<dbReference type="Pfam" id="PF16289">
    <property type="entry name" value="PIN_12"/>
    <property type="match status" value="1"/>
</dbReference>
<sequence>MEDFRVEIVVFIDTNVLNGHPWLEGQVWQDLLRDRHGLDVRVVLSEVVVVENSGMVDREAGPALDALRRGQLLGADFQEHATEQLQTYEKRFRERLRDLEIEVLEPSREHFLGAVKRAAQRMAPALPTSQGKAKPGGTRDAALWLQLVDLARDAPSAQVWMVTNNSSDFGATPDREPAELKQEEAPEVAERWHADLARELKKYGLLDSVYQARQIRTFVQHLDALEAAAADQDEYEIPDLTDDLRLQVAIALRTLAAGSTVPSDSLPGVDNVTEITVLDVEIDTDQIILSDVTHPPGEDTWRGNVVVTCPAQILVRTASGDSKRHRRVTVRGLVEVSAGGDIAFSQVAVQLHQTLKETQEVMARRLAPHFEPLQMQLAATDWASGLAAQESESFRRAREAARKAAPNLGEIAEFSKLFTKIGNTPGLAAELKRIADSITPPDMLTGFADPAPGKPHTQGISDPGPEDASTDDQQEDGTG</sequence>
<dbReference type="InterPro" id="IPR032557">
    <property type="entry name" value="DUF4935"/>
</dbReference>
<dbReference type="Proteomes" id="UP001185873">
    <property type="component" value="Unassembled WGS sequence"/>
</dbReference>
<comment type="caution">
    <text evidence="3">The sequence shown here is derived from an EMBL/GenBank/DDBJ whole genome shotgun (WGS) entry which is preliminary data.</text>
</comment>